<dbReference type="AlphaFoldDB" id="A0A9D2N3T2"/>
<dbReference type="Pfam" id="PF13308">
    <property type="entry name" value="YARHG"/>
    <property type="match status" value="1"/>
</dbReference>
<sequence>IRLEGVAHYRSEGEDAGTGTFTITMTQNPDSVWGGYTLKSIDSWVRELKNDSSYILWNSDSQYYTEDRLSYMCTYDLYLARNEIYARHGYIFDSLDLQEYFGGKTWYTPTTKDVPDSALNDYERANIQLILSLENGETASSSEAEVQDNGELPESAFGEYLVFLVNAVNSGDYTGAEKVMLKGSPLYQEQEALVEKLHSENTTEELKTWSILDKEQIDDTHVRLISDEVILVTYGDGTSETLYQSFAYTCELTEDGWLFTSLSAAD</sequence>
<protein>
    <submittedName>
        <fullName evidence="2">YARHG domain-containing protein</fullName>
    </submittedName>
</protein>
<accession>A0A9D2N3T2</accession>
<name>A0A9D2N3T2_9FIRM</name>
<comment type="caution">
    <text evidence="2">The sequence shown here is derived from an EMBL/GenBank/DDBJ whole genome shotgun (WGS) entry which is preliminary data.</text>
</comment>
<dbReference type="Gene3D" id="1.20.58.1690">
    <property type="match status" value="1"/>
</dbReference>
<proteinExistence type="predicted"/>
<reference evidence="2" key="1">
    <citation type="journal article" date="2021" name="PeerJ">
        <title>Extensive microbial diversity within the chicken gut microbiome revealed by metagenomics and culture.</title>
        <authorList>
            <person name="Gilroy R."/>
            <person name="Ravi A."/>
            <person name="Getino M."/>
            <person name="Pursley I."/>
            <person name="Horton D.L."/>
            <person name="Alikhan N.F."/>
            <person name="Baker D."/>
            <person name="Gharbi K."/>
            <person name="Hall N."/>
            <person name="Watson M."/>
            <person name="Adriaenssens E.M."/>
            <person name="Foster-Nyarko E."/>
            <person name="Jarju S."/>
            <person name="Secka A."/>
            <person name="Antonio M."/>
            <person name="Oren A."/>
            <person name="Chaudhuri R.R."/>
            <person name="La Ragione R."/>
            <person name="Hildebrand F."/>
            <person name="Pallen M.J."/>
        </authorList>
    </citation>
    <scope>NUCLEOTIDE SEQUENCE</scope>
    <source>
        <strain evidence="2">ChiSxjej6B18-287</strain>
    </source>
</reference>
<feature type="domain" description="YARHG" evidence="1">
    <location>
        <begin position="52"/>
        <end position="135"/>
    </location>
</feature>
<feature type="non-terminal residue" evidence="2">
    <location>
        <position position="1"/>
    </location>
</feature>
<reference evidence="2" key="2">
    <citation type="submission" date="2021-04" db="EMBL/GenBank/DDBJ databases">
        <authorList>
            <person name="Gilroy R."/>
        </authorList>
    </citation>
    <scope>NUCLEOTIDE SEQUENCE</scope>
    <source>
        <strain evidence="2">ChiSxjej6B18-287</strain>
    </source>
</reference>
<dbReference type="EMBL" id="DWWV01000077">
    <property type="protein sequence ID" value="HJC10405.1"/>
    <property type="molecule type" value="Genomic_DNA"/>
</dbReference>
<dbReference type="InterPro" id="IPR025582">
    <property type="entry name" value="YARHG_dom"/>
</dbReference>
<evidence type="ECO:0000259" key="1">
    <source>
        <dbReference type="SMART" id="SM01324"/>
    </source>
</evidence>
<evidence type="ECO:0000313" key="2">
    <source>
        <dbReference type="EMBL" id="HJC10405.1"/>
    </source>
</evidence>
<organism evidence="2 3">
    <name type="scientific">Candidatus Blautia merdigallinarum</name>
    <dbReference type="NCBI Taxonomy" id="2838495"/>
    <lineage>
        <taxon>Bacteria</taxon>
        <taxon>Bacillati</taxon>
        <taxon>Bacillota</taxon>
        <taxon>Clostridia</taxon>
        <taxon>Lachnospirales</taxon>
        <taxon>Lachnospiraceae</taxon>
        <taxon>Blautia</taxon>
    </lineage>
</organism>
<dbReference type="Proteomes" id="UP000823893">
    <property type="component" value="Unassembled WGS sequence"/>
</dbReference>
<gene>
    <name evidence="2" type="ORF">H9935_06265</name>
</gene>
<dbReference type="InterPro" id="IPR054528">
    <property type="entry name" value="TcaA_5th"/>
</dbReference>
<dbReference type="Pfam" id="PF22819">
    <property type="entry name" value="TcaA_5th"/>
    <property type="match status" value="1"/>
</dbReference>
<evidence type="ECO:0000313" key="3">
    <source>
        <dbReference type="Proteomes" id="UP000823893"/>
    </source>
</evidence>
<dbReference type="InterPro" id="IPR038434">
    <property type="entry name" value="YARHG_sf"/>
</dbReference>
<dbReference type="SMART" id="SM01324">
    <property type="entry name" value="YARHG"/>
    <property type="match status" value="1"/>
</dbReference>